<dbReference type="HOGENOM" id="CLU_3256058_0_0_10"/>
<evidence type="ECO:0000313" key="1">
    <source>
        <dbReference type="EMBL" id="EEX17850.1"/>
    </source>
</evidence>
<sequence>MFRKELCVAFRLRAVCVFRVKNAPAKNLLTLFNNRTNHSSTC</sequence>
<dbReference type="Proteomes" id="UP000003327">
    <property type="component" value="Unassembled WGS sequence"/>
</dbReference>
<protein>
    <submittedName>
        <fullName evidence="1">Uncharacterized protein</fullName>
    </submittedName>
</protein>
<name>C9MRR1_9BACT</name>
<organism evidence="1 2">
    <name type="scientific">Prevotella veroralis F0319</name>
    <dbReference type="NCBI Taxonomy" id="649761"/>
    <lineage>
        <taxon>Bacteria</taxon>
        <taxon>Pseudomonadati</taxon>
        <taxon>Bacteroidota</taxon>
        <taxon>Bacteroidia</taxon>
        <taxon>Bacteroidales</taxon>
        <taxon>Prevotellaceae</taxon>
        <taxon>Prevotella</taxon>
    </lineage>
</organism>
<gene>
    <name evidence="1" type="ORF">HMPREF0973_02324</name>
</gene>
<dbReference type="EMBL" id="ACVA01000053">
    <property type="protein sequence ID" value="EEX17850.1"/>
    <property type="molecule type" value="Genomic_DNA"/>
</dbReference>
<accession>C9MRR1</accession>
<proteinExistence type="predicted"/>
<dbReference type="AlphaFoldDB" id="C9MRR1"/>
<reference evidence="1 2" key="1">
    <citation type="submission" date="2009-09" db="EMBL/GenBank/DDBJ databases">
        <authorList>
            <person name="Weinstock G."/>
            <person name="Sodergren E."/>
            <person name="Clifton S."/>
            <person name="Fulton L."/>
            <person name="Fulton B."/>
            <person name="Courtney L."/>
            <person name="Fronick C."/>
            <person name="Harrison M."/>
            <person name="Strong C."/>
            <person name="Farmer C."/>
            <person name="Delahaunty K."/>
            <person name="Markovic C."/>
            <person name="Hall O."/>
            <person name="Minx P."/>
            <person name="Tomlinson C."/>
            <person name="Mitreva M."/>
            <person name="Nelson J."/>
            <person name="Hou S."/>
            <person name="Wollam A."/>
            <person name="Pepin K.H."/>
            <person name="Johnson M."/>
            <person name="Bhonagiri V."/>
            <person name="Nash W.E."/>
            <person name="Warren W."/>
            <person name="Chinwalla A."/>
            <person name="Mardis E.R."/>
            <person name="Wilson R.K."/>
        </authorList>
    </citation>
    <scope>NUCLEOTIDE SEQUENCE [LARGE SCALE GENOMIC DNA]</scope>
    <source>
        <strain evidence="1 2">F0319</strain>
    </source>
</reference>
<keyword evidence="2" id="KW-1185">Reference proteome</keyword>
<dbReference type="STRING" id="649761.HMPREF0973_02324"/>
<comment type="caution">
    <text evidence="1">The sequence shown here is derived from an EMBL/GenBank/DDBJ whole genome shotgun (WGS) entry which is preliminary data.</text>
</comment>
<evidence type="ECO:0000313" key="2">
    <source>
        <dbReference type="Proteomes" id="UP000003327"/>
    </source>
</evidence>